<proteinExistence type="predicted"/>
<dbReference type="PROSITE" id="PS51257">
    <property type="entry name" value="PROKAR_LIPOPROTEIN"/>
    <property type="match status" value="1"/>
</dbReference>
<comment type="caution">
    <text evidence="2">The sequence shown here is derived from an EMBL/GenBank/DDBJ whole genome shotgun (WGS) entry which is preliminary data.</text>
</comment>
<evidence type="ECO:0000256" key="1">
    <source>
        <dbReference type="SAM" id="Phobius"/>
    </source>
</evidence>
<evidence type="ECO:0000313" key="3">
    <source>
        <dbReference type="Proteomes" id="UP001198439"/>
    </source>
</evidence>
<dbReference type="AlphaFoldDB" id="A0AAW4VXA3"/>
<reference evidence="2" key="1">
    <citation type="submission" date="2021-10" db="EMBL/GenBank/DDBJ databases">
        <title>Collection of gut derived symbiotic bacterial strains cultured from healthy donors.</title>
        <authorList>
            <person name="Lin H."/>
            <person name="Littmann E."/>
            <person name="Kohout C."/>
            <person name="Pamer E.G."/>
        </authorList>
    </citation>
    <scope>NUCLEOTIDE SEQUENCE</scope>
    <source>
        <strain evidence="2">DFI.4.48</strain>
    </source>
</reference>
<keyword evidence="1" id="KW-1133">Transmembrane helix</keyword>
<dbReference type="Proteomes" id="UP001198439">
    <property type="component" value="Unassembled WGS sequence"/>
</dbReference>
<evidence type="ECO:0000313" key="2">
    <source>
        <dbReference type="EMBL" id="MCB8610845.1"/>
    </source>
</evidence>
<protein>
    <submittedName>
        <fullName evidence="2">Uncharacterized protein</fullName>
    </submittedName>
</protein>
<name>A0AAW4VXA3_9FIRM</name>
<feature type="transmembrane region" description="Helical" evidence="1">
    <location>
        <begin position="246"/>
        <end position="268"/>
    </location>
</feature>
<keyword evidence="1" id="KW-0472">Membrane</keyword>
<feature type="transmembrane region" description="Helical" evidence="1">
    <location>
        <begin position="7"/>
        <end position="31"/>
    </location>
</feature>
<feature type="transmembrane region" description="Helical" evidence="1">
    <location>
        <begin position="179"/>
        <end position="198"/>
    </location>
</feature>
<feature type="transmembrane region" description="Helical" evidence="1">
    <location>
        <begin position="210"/>
        <end position="234"/>
    </location>
</feature>
<accession>A0AAW4VXA3</accession>
<dbReference type="RefSeq" id="WP_227279818.1">
    <property type="nucleotide sequence ID" value="NZ_JAJDKR010000027.1"/>
</dbReference>
<organism evidence="2 3">
    <name type="scientific">Faecalibacillus faecis</name>
    <dbReference type="NCBI Taxonomy" id="1982628"/>
    <lineage>
        <taxon>Bacteria</taxon>
        <taxon>Bacillati</taxon>
        <taxon>Bacillota</taxon>
        <taxon>Erysipelotrichia</taxon>
        <taxon>Erysipelotrichales</taxon>
        <taxon>Coprobacillaceae</taxon>
        <taxon>Faecalibacillus</taxon>
    </lineage>
</organism>
<keyword evidence="1" id="KW-0812">Transmembrane</keyword>
<dbReference type="EMBL" id="JAJDKZ010000027">
    <property type="protein sequence ID" value="MCB8610845.1"/>
    <property type="molecule type" value="Genomic_DNA"/>
</dbReference>
<sequence>MKKILKLIATLILMFSCFYLAISLFLSHLVINDILTNVVESSTVTDALVDSCKDAFKTLNVDEDKAREVVTSIQQDSTTQKLISEYVDTAINDAMLGENTYDDSLLKEALKNKKEDVYDLIQPTVPKVIYSSLYDQAMNQIDLSSAHQQVVNKIQDTINSNEKLRLAKKAYELKNKPNTMISIVLMIISTIYLILISCQDKLITKCLSVTYLLSGILTFLIAFTIVLGLTTMISSTMDIQLSSIKYMYICGSAYFFVGIILLIMNAFLKRTSDY</sequence>
<gene>
    <name evidence="2" type="ORF">LJD69_09590</name>
</gene>